<feature type="compositionally biased region" description="Basic residues" evidence="1">
    <location>
        <begin position="297"/>
        <end position="333"/>
    </location>
</feature>
<reference evidence="2" key="1">
    <citation type="submission" date="2023-10" db="EMBL/GenBank/DDBJ databases">
        <authorList>
            <person name="Chen Y."/>
            <person name="Shah S."/>
            <person name="Dougan E. K."/>
            <person name="Thang M."/>
            <person name="Chan C."/>
        </authorList>
    </citation>
    <scope>NUCLEOTIDE SEQUENCE [LARGE SCALE GENOMIC DNA]</scope>
</reference>
<feature type="region of interest" description="Disordered" evidence="1">
    <location>
        <begin position="174"/>
        <end position="259"/>
    </location>
</feature>
<feature type="compositionally biased region" description="Pro residues" evidence="1">
    <location>
        <begin position="201"/>
        <end position="212"/>
    </location>
</feature>
<feature type="compositionally biased region" description="Low complexity" evidence="1">
    <location>
        <begin position="108"/>
        <end position="128"/>
    </location>
</feature>
<name>A0ABN9SRI6_9DINO</name>
<sequence length="580" mass="61357">MCCWTEDCASFGRSGGDACCPPWASRGPAPTLEAGLAGPIAPMARRRWGPHPRQATTLISSARIDASHDAEAQRRGRRAGAREPSHRRAPCARRPLPAPPRAEPLGVPARGQPSAARGGSAAGAALAGQEGGLGRAAGQPADWARPSSSCASRAGCNFEGDLNKVRREGNHFLGGRLQESAPPDRYAASPGAPARGTRQAAPPPNRGRPPKPLPDRQSTEVCGVTWGTHAGHPPGRAALKRGRTTEATPSVATGGAPADGLQHTPQLVAVLRLVLGVPLDDAVRRGEHVLPGGRPVSPRRARGRRRRGRRRSVRSRRARARALCPRRRRRRLRGPLEPPWLPRRAPPRLRSSPAALPRRWAELHELEAPKAADSATGTPSASRLPAARATRSGASRHPRRDYERVGERVVLHVVVAVVAATGGVRLAASRPSRRLGSRSRLLRLPGNPSATASGPATITTTFQRAPSREALAASAAPHALRLRRRARLGLTAAVVRLRAASTSVATARGPRARDSRCCRGHGRPCDGAHGAPRRSSELRRADCRLHEEGGIRGADGPSRPRHPAPAPEEATPDGGGHAIA</sequence>
<organism evidence="2 3">
    <name type="scientific">Prorocentrum cordatum</name>
    <dbReference type="NCBI Taxonomy" id="2364126"/>
    <lineage>
        <taxon>Eukaryota</taxon>
        <taxon>Sar</taxon>
        <taxon>Alveolata</taxon>
        <taxon>Dinophyceae</taxon>
        <taxon>Prorocentrales</taxon>
        <taxon>Prorocentraceae</taxon>
        <taxon>Prorocentrum</taxon>
    </lineage>
</organism>
<dbReference type="EMBL" id="CAUYUJ010012636">
    <property type="protein sequence ID" value="CAK0834340.1"/>
    <property type="molecule type" value="Genomic_DNA"/>
</dbReference>
<feature type="compositionally biased region" description="Basic and acidic residues" evidence="1">
    <location>
        <begin position="534"/>
        <end position="550"/>
    </location>
</feature>
<feature type="compositionally biased region" description="Basic residues" evidence="1">
    <location>
        <begin position="431"/>
        <end position="441"/>
    </location>
</feature>
<protein>
    <submittedName>
        <fullName evidence="2">Uncharacterized protein</fullName>
    </submittedName>
</protein>
<keyword evidence="3" id="KW-1185">Reference proteome</keyword>
<feature type="region of interest" description="Disordered" evidence="1">
    <location>
        <begin position="431"/>
        <end position="456"/>
    </location>
</feature>
<comment type="caution">
    <text evidence="2">The sequence shown here is derived from an EMBL/GenBank/DDBJ whole genome shotgun (WGS) entry which is preliminary data.</text>
</comment>
<evidence type="ECO:0000313" key="2">
    <source>
        <dbReference type="EMBL" id="CAK0834340.1"/>
    </source>
</evidence>
<evidence type="ECO:0000256" key="1">
    <source>
        <dbReference type="SAM" id="MobiDB-lite"/>
    </source>
</evidence>
<proteinExistence type="predicted"/>
<evidence type="ECO:0000313" key="3">
    <source>
        <dbReference type="Proteomes" id="UP001189429"/>
    </source>
</evidence>
<feature type="region of interest" description="Disordered" evidence="1">
    <location>
        <begin position="367"/>
        <end position="402"/>
    </location>
</feature>
<feature type="region of interest" description="Disordered" evidence="1">
    <location>
        <begin position="503"/>
        <end position="580"/>
    </location>
</feature>
<accession>A0ABN9SRI6</accession>
<feature type="compositionally biased region" description="Basic and acidic residues" evidence="1">
    <location>
        <begin position="65"/>
        <end position="86"/>
    </location>
</feature>
<feature type="region of interest" description="Disordered" evidence="1">
    <location>
        <begin position="286"/>
        <end position="353"/>
    </location>
</feature>
<feature type="region of interest" description="Disordered" evidence="1">
    <location>
        <begin position="58"/>
        <end position="151"/>
    </location>
</feature>
<dbReference type="Proteomes" id="UP001189429">
    <property type="component" value="Unassembled WGS sequence"/>
</dbReference>
<gene>
    <name evidence="2" type="ORF">PCOR1329_LOCUS31788</name>
</gene>